<dbReference type="InterPro" id="IPR011049">
    <property type="entry name" value="Serralysin-like_metalloprot_C"/>
</dbReference>
<evidence type="ECO:0000313" key="2">
    <source>
        <dbReference type="Proteomes" id="UP000199184"/>
    </source>
</evidence>
<dbReference type="Pfam" id="PF00353">
    <property type="entry name" value="HemolysinCabind"/>
    <property type="match status" value="2"/>
</dbReference>
<dbReference type="EMBL" id="FMAI01000012">
    <property type="protein sequence ID" value="SCB46946.1"/>
    <property type="molecule type" value="Genomic_DNA"/>
</dbReference>
<dbReference type="GO" id="GO:0005509">
    <property type="term" value="F:calcium ion binding"/>
    <property type="evidence" value="ECO:0007669"/>
    <property type="project" value="InterPro"/>
</dbReference>
<protein>
    <recommendedName>
        <fullName evidence="3">Hemolysin-type calcium-binding repeat-containing protein</fullName>
    </recommendedName>
</protein>
<dbReference type="PROSITE" id="PS00330">
    <property type="entry name" value="HEMOLYSIN_CALCIUM"/>
    <property type="match status" value="1"/>
</dbReference>
<dbReference type="SUPFAM" id="SSF51120">
    <property type="entry name" value="beta-Roll"/>
    <property type="match status" value="1"/>
</dbReference>
<gene>
    <name evidence="1" type="ORF">GA0061098_101226</name>
</gene>
<sequence length="394" mass="40017">MRRMPNDTIIVSVGSQELVIAFGDPGLPVDGHGGNDIMIATVDDGPSSLLFVGDESILEGQSHGGNDLLVATVQGRLPYTTFDGDAQIMSGQARGGNDVLHVEASNAIYASVYLSGDAEIAMTGDTKGGNDLITAEMGDRSYGAFSGDSGSLMSGNSQGGNDIVSVVQAGFSGNASISGDALVTMSGDARGGRDILIYTLGVDARSGGASLLGDSGYMSDNARGGDDILIAAVDGNPDSTSIALVGDASLMSGNAQGGNDILYGSDRGDWLYGDARIYTPAVGGSITGGRDLLNGGGGNDQLWGGPSNDLFVFGAGSGQDVINDFDQGNKAAGSTTPEYDVIDVRAYGFADWAALKSLISDDSAGNAVIQLTANDTITLDGIHAADLNARDFIV</sequence>
<accession>A0A1C3X485</accession>
<dbReference type="InterPro" id="IPR018511">
    <property type="entry name" value="Hemolysin-typ_Ca-bd_CS"/>
</dbReference>
<keyword evidence="2" id="KW-1185">Reference proteome</keyword>
<evidence type="ECO:0008006" key="3">
    <source>
        <dbReference type="Google" id="ProtNLM"/>
    </source>
</evidence>
<dbReference type="PRINTS" id="PR00313">
    <property type="entry name" value="CABNDNGRPT"/>
</dbReference>
<dbReference type="Proteomes" id="UP000199184">
    <property type="component" value="Unassembled WGS sequence"/>
</dbReference>
<dbReference type="InterPro" id="IPR001343">
    <property type="entry name" value="Hemolysn_Ca-bd"/>
</dbReference>
<evidence type="ECO:0000313" key="1">
    <source>
        <dbReference type="EMBL" id="SCB46946.1"/>
    </source>
</evidence>
<proteinExistence type="predicted"/>
<reference evidence="2" key="1">
    <citation type="submission" date="2016-08" db="EMBL/GenBank/DDBJ databases">
        <authorList>
            <person name="Varghese N."/>
            <person name="Submissions Spin"/>
        </authorList>
    </citation>
    <scope>NUCLEOTIDE SEQUENCE [LARGE SCALE GENOMIC DNA]</scope>
    <source>
        <strain evidence="2">ERR11</strain>
    </source>
</reference>
<dbReference type="RefSeq" id="WP_165637538.1">
    <property type="nucleotide sequence ID" value="NZ_FMAI01000012.1"/>
</dbReference>
<dbReference type="Gene3D" id="2.150.10.10">
    <property type="entry name" value="Serralysin-like metalloprotease, C-terminal"/>
    <property type="match status" value="1"/>
</dbReference>
<organism evidence="1 2">
    <name type="scientific">Bradyrhizobium shewense</name>
    <dbReference type="NCBI Taxonomy" id="1761772"/>
    <lineage>
        <taxon>Bacteria</taxon>
        <taxon>Pseudomonadati</taxon>
        <taxon>Pseudomonadota</taxon>
        <taxon>Alphaproteobacteria</taxon>
        <taxon>Hyphomicrobiales</taxon>
        <taxon>Nitrobacteraceae</taxon>
        <taxon>Bradyrhizobium</taxon>
    </lineage>
</organism>
<dbReference type="AlphaFoldDB" id="A0A1C3X485"/>
<name>A0A1C3X485_9BRAD</name>